<dbReference type="PANTHER" id="PTHR48090">
    <property type="entry name" value="UNDECAPRENYL-PHOSPHATE 4-DEOXY-4-FORMAMIDO-L-ARABINOSE TRANSFERASE-RELATED"/>
    <property type="match status" value="1"/>
</dbReference>
<dbReference type="Proteomes" id="UP000019140">
    <property type="component" value="Unassembled WGS sequence"/>
</dbReference>
<reference evidence="9 10" key="1">
    <citation type="journal article" date="2014" name="Nature">
        <title>An environmental bacterial taxon with a large and distinct metabolic repertoire.</title>
        <authorList>
            <person name="Wilson M.C."/>
            <person name="Mori T."/>
            <person name="Ruckert C."/>
            <person name="Uria A.R."/>
            <person name="Helf M.J."/>
            <person name="Takada K."/>
            <person name="Gernert C."/>
            <person name="Steffens U.A."/>
            <person name="Heycke N."/>
            <person name="Schmitt S."/>
            <person name="Rinke C."/>
            <person name="Helfrich E.J."/>
            <person name="Brachmann A.O."/>
            <person name="Gurgui C."/>
            <person name="Wakimoto T."/>
            <person name="Kracht M."/>
            <person name="Crusemann M."/>
            <person name="Hentschel U."/>
            <person name="Abe I."/>
            <person name="Matsunaga S."/>
            <person name="Kalinowski J."/>
            <person name="Takeyama H."/>
            <person name="Piel J."/>
        </authorList>
    </citation>
    <scope>NUCLEOTIDE SEQUENCE [LARGE SCALE GENOMIC DNA]</scope>
    <source>
        <strain evidence="10">TSY2</strain>
    </source>
</reference>
<keyword evidence="4" id="KW-0812">Transmembrane</keyword>
<keyword evidence="2" id="KW-0328">Glycosyltransferase</keyword>
<dbReference type="Gene3D" id="3.90.550.10">
    <property type="entry name" value="Spore Coat Polysaccharide Biosynthesis Protein SpsA, Chain A"/>
    <property type="match status" value="1"/>
</dbReference>
<dbReference type="InterPro" id="IPR050256">
    <property type="entry name" value="Glycosyltransferase_2"/>
</dbReference>
<name>W4M3C1_9BACT</name>
<dbReference type="Pfam" id="PF00535">
    <property type="entry name" value="Glycos_transf_2"/>
    <property type="match status" value="1"/>
</dbReference>
<dbReference type="InterPro" id="IPR001173">
    <property type="entry name" value="Glyco_trans_2-like"/>
</dbReference>
<evidence type="ECO:0000256" key="3">
    <source>
        <dbReference type="ARBA" id="ARBA00022679"/>
    </source>
</evidence>
<keyword evidence="6" id="KW-1133">Transmembrane helix</keyword>
<dbReference type="GO" id="GO:0099621">
    <property type="term" value="F:undecaprenyl-phosphate 4-deoxy-4-formamido-L-arabinose transferase activity"/>
    <property type="evidence" value="ECO:0007669"/>
    <property type="project" value="TreeGrafter"/>
</dbReference>
<evidence type="ECO:0000313" key="10">
    <source>
        <dbReference type="Proteomes" id="UP000019140"/>
    </source>
</evidence>
<evidence type="ECO:0000256" key="4">
    <source>
        <dbReference type="ARBA" id="ARBA00022692"/>
    </source>
</evidence>
<feature type="domain" description="Glycosyltransferase 2-like" evidence="8">
    <location>
        <begin position="22"/>
        <end position="183"/>
    </location>
</feature>
<evidence type="ECO:0000256" key="5">
    <source>
        <dbReference type="ARBA" id="ARBA00022985"/>
    </source>
</evidence>
<dbReference type="HOGENOM" id="CLU_033536_11_0_7"/>
<evidence type="ECO:0000259" key="8">
    <source>
        <dbReference type="Pfam" id="PF00535"/>
    </source>
</evidence>
<evidence type="ECO:0000313" key="9">
    <source>
        <dbReference type="EMBL" id="ETX04695.1"/>
    </source>
</evidence>
<keyword evidence="3" id="KW-0808">Transferase</keyword>
<organism evidence="9 10">
    <name type="scientific">Candidatus Entotheonella gemina</name>
    <dbReference type="NCBI Taxonomy" id="1429439"/>
    <lineage>
        <taxon>Bacteria</taxon>
        <taxon>Pseudomonadati</taxon>
        <taxon>Nitrospinota/Tectimicrobiota group</taxon>
        <taxon>Candidatus Tectimicrobiota</taxon>
        <taxon>Candidatus Entotheonellia</taxon>
        <taxon>Candidatus Entotheonellales</taxon>
        <taxon>Candidatus Entotheonellaceae</taxon>
        <taxon>Candidatus Entotheonella</taxon>
    </lineage>
</organism>
<dbReference type="GO" id="GO:0009103">
    <property type="term" value="P:lipopolysaccharide biosynthetic process"/>
    <property type="evidence" value="ECO:0007669"/>
    <property type="project" value="UniProtKB-KW"/>
</dbReference>
<evidence type="ECO:0000256" key="2">
    <source>
        <dbReference type="ARBA" id="ARBA00022676"/>
    </source>
</evidence>
<dbReference type="PANTHER" id="PTHR48090:SF3">
    <property type="entry name" value="UNDECAPRENYL-PHOSPHATE 4-DEOXY-4-FORMAMIDO-L-ARABINOSE TRANSFERASE"/>
    <property type="match status" value="1"/>
</dbReference>
<comment type="caution">
    <text evidence="9">The sequence shown here is derived from an EMBL/GenBank/DDBJ whole genome shotgun (WGS) entry which is preliminary data.</text>
</comment>
<evidence type="ECO:0000256" key="7">
    <source>
        <dbReference type="ARBA" id="ARBA00023136"/>
    </source>
</evidence>
<dbReference type="AlphaFoldDB" id="W4M3C1"/>
<accession>W4M3C1</accession>
<proteinExistence type="predicted"/>
<protein>
    <recommendedName>
        <fullName evidence="8">Glycosyltransferase 2-like domain-containing protein</fullName>
    </recommendedName>
</protein>
<dbReference type="EMBL" id="AZHX01001153">
    <property type="protein sequence ID" value="ETX04695.1"/>
    <property type="molecule type" value="Genomic_DNA"/>
</dbReference>
<keyword evidence="10" id="KW-1185">Reference proteome</keyword>
<dbReference type="SUPFAM" id="SSF53448">
    <property type="entry name" value="Nucleotide-diphospho-sugar transferases"/>
    <property type="match status" value="1"/>
</dbReference>
<evidence type="ECO:0000256" key="6">
    <source>
        <dbReference type="ARBA" id="ARBA00022989"/>
    </source>
</evidence>
<dbReference type="GO" id="GO:0005886">
    <property type="term" value="C:plasma membrane"/>
    <property type="evidence" value="ECO:0007669"/>
    <property type="project" value="TreeGrafter"/>
</dbReference>
<keyword evidence="1" id="KW-1003">Cell membrane</keyword>
<keyword evidence="7" id="KW-0472">Membrane</keyword>
<dbReference type="CDD" id="cd04187">
    <property type="entry name" value="DPM1_like_bac"/>
    <property type="match status" value="1"/>
</dbReference>
<keyword evidence="5" id="KW-0448">Lipopolysaccharide biosynthesis</keyword>
<dbReference type="InterPro" id="IPR029044">
    <property type="entry name" value="Nucleotide-diphossugar_trans"/>
</dbReference>
<gene>
    <name evidence="9" type="ORF">ETSY2_27365</name>
</gene>
<evidence type="ECO:0000256" key="1">
    <source>
        <dbReference type="ARBA" id="ARBA00022475"/>
    </source>
</evidence>
<sequence>MFRPHMGNGYPQRASGATLEVSVVLPCFNEAESVPELTAELNTVLDRLGLASEILFINDASTDHTLDVLRDLQQRYPRVKIINHQQRAGQSAGHASGFRFARGLHIVTMDADGQNDPSDMPRLLAALAHADAVCGIRRQRQDSWVVRVSSRIANRFRNAITREHITDAGCAYRALRRSVLSEIPVFNGMHRFLPTLLRMQGYHVVEMDVNHRPRHAGVSKYGINNRLWRGLIDCVAIRWFQSRAVPGHRVLSIDEVPMPQTTQTESTTQA</sequence>